<evidence type="ECO:0008006" key="3">
    <source>
        <dbReference type="Google" id="ProtNLM"/>
    </source>
</evidence>
<evidence type="ECO:0000313" key="2">
    <source>
        <dbReference type="Proteomes" id="UP000610746"/>
    </source>
</evidence>
<name>A0A8J8G8A1_9FLAO</name>
<proteinExistence type="predicted"/>
<comment type="caution">
    <text evidence="1">The sequence shown here is derived from an EMBL/GenBank/DDBJ whole genome shotgun (WGS) entry which is preliminary data.</text>
</comment>
<dbReference type="Pfam" id="PF11306">
    <property type="entry name" value="DUF3108"/>
    <property type="match status" value="1"/>
</dbReference>
<gene>
    <name evidence="1" type="ORF">HNQ03_002077</name>
</gene>
<dbReference type="AlphaFoldDB" id="A0A8J8G8A1"/>
<dbReference type="RefSeq" id="WP_173779573.1">
    <property type="nucleotide sequence ID" value="NZ_JABSNO010000014.1"/>
</dbReference>
<dbReference type="InterPro" id="IPR021457">
    <property type="entry name" value="DUF3108"/>
</dbReference>
<organism evidence="1 2">
    <name type="scientific">Frigoriflavimonas asaccharolytica</name>
    <dbReference type="NCBI Taxonomy" id="2735899"/>
    <lineage>
        <taxon>Bacteria</taxon>
        <taxon>Pseudomonadati</taxon>
        <taxon>Bacteroidota</taxon>
        <taxon>Flavobacteriia</taxon>
        <taxon>Flavobacteriales</taxon>
        <taxon>Weeksellaceae</taxon>
        <taxon>Frigoriflavimonas</taxon>
    </lineage>
</organism>
<accession>A0A8J8G8A1</accession>
<dbReference type="EMBL" id="JABSNO010000014">
    <property type="protein sequence ID" value="NRS92993.1"/>
    <property type="molecule type" value="Genomic_DNA"/>
</dbReference>
<protein>
    <recommendedName>
        <fullName evidence="3">DUF3108 domain-containing protein</fullName>
    </recommendedName>
</protein>
<keyword evidence="2" id="KW-1185">Reference proteome</keyword>
<dbReference type="Proteomes" id="UP000610746">
    <property type="component" value="Unassembled WGS sequence"/>
</dbReference>
<evidence type="ECO:0000313" key="1">
    <source>
        <dbReference type="EMBL" id="NRS92993.1"/>
    </source>
</evidence>
<reference evidence="1" key="1">
    <citation type="submission" date="2020-05" db="EMBL/GenBank/DDBJ databases">
        <title>Genomic Encyclopedia of Type Strains, Phase IV (KMG-V): Genome sequencing to study the core and pangenomes of soil and plant-associated prokaryotes.</title>
        <authorList>
            <person name="Whitman W."/>
        </authorList>
    </citation>
    <scope>NUCLEOTIDE SEQUENCE</scope>
    <source>
        <strain evidence="1">16F</strain>
    </source>
</reference>
<sequence>MKKIFTLIIAFLMAGYMQSQKFDNINSGEQLSYRIHYGFLNAGTATLSTLQTNFQGEPHFYVKGYGKTTGAVRTFFKVEDNYESFINMKTGLPSYYVRNVKEGGYTQHFQTVFNHDNHTLILTDKEKSANSSKVINSVKGVQDMLSAFYYLRSLDSSELKVGMVKNLNIWIDDEMFPFQLRVTGIEDVDTKYGKISCLKVIPLVKSGRVFKEKEGVTLWVSNDKNHVPISIKAELAVGSLKASISDYKNVKYTLNFK</sequence>